<evidence type="ECO:0000313" key="3">
    <source>
        <dbReference type="Proteomes" id="UP001157160"/>
    </source>
</evidence>
<reference evidence="2 3" key="1">
    <citation type="journal article" date="2014" name="Int. J. Syst. Evol. Microbiol.">
        <title>Complete genome sequence of Corynebacterium casei LMG S-19264T (=DSM 44701T), isolated from a smear-ripened cheese.</title>
        <authorList>
            <consortium name="US DOE Joint Genome Institute (JGI-PGF)"/>
            <person name="Walter F."/>
            <person name="Albersmeier A."/>
            <person name="Kalinowski J."/>
            <person name="Ruckert C."/>
        </authorList>
    </citation>
    <scope>NUCLEOTIDE SEQUENCE [LARGE SCALE GENOMIC DNA]</scope>
    <source>
        <strain evidence="2 3">NBRC 112289</strain>
    </source>
</reference>
<dbReference type="PANTHER" id="PTHR43157">
    <property type="entry name" value="PHOSPHATIDYLINOSITOL-GLYCAN BIOSYNTHESIS CLASS F PROTEIN-RELATED"/>
    <property type="match status" value="1"/>
</dbReference>
<dbReference type="EMBL" id="BSUL01000001">
    <property type="protein sequence ID" value="GMA27553.1"/>
    <property type="molecule type" value="Genomic_DNA"/>
</dbReference>
<dbReference type="PANTHER" id="PTHR43157:SF31">
    <property type="entry name" value="PHOSPHATIDYLINOSITOL-GLYCAN BIOSYNTHESIS CLASS F PROTEIN"/>
    <property type="match status" value="1"/>
</dbReference>
<gene>
    <name evidence="2" type="ORF">GCM10025874_08060</name>
</gene>
<evidence type="ECO:0000313" key="2">
    <source>
        <dbReference type="EMBL" id="GMA27553.1"/>
    </source>
</evidence>
<sequence length="300" mass="31921">MSDGGDLSGRRYVVTGGTAGLGLHATRLLLERGADVVLAARSPEKAQSVLAALRDRVPGARVEHQQLDLADLRSVGAAAERLASGPPVAGLLANAGVVGARTRRQTTDGFELQFGTNHLGHFALVAHLLPWFEAGSARIVHLGSISHRWFRLHLDDLQSERRYDGASAYARSKLAVMLFGFELELRLREAGSPASSIVAHPGFSWDELDADDPGWSRTFGRLARRAAATISQGKDAGAAPLVHALTAPDAGGGGYWGPRGWFQLKGAPTRTAAEPHARDRVAAAALWRASERATGLRIPT</sequence>
<dbReference type="Proteomes" id="UP001157160">
    <property type="component" value="Unassembled WGS sequence"/>
</dbReference>
<comment type="caution">
    <text evidence="2">The sequence shown here is derived from an EMBL/GenBank/DDBJ whole genome shotgun (WGS) entry which is preliminary data.</text>
</comment>
<accession>A0AA37XA79</accession>
<protein>
    <submittedName>
        <fullName evidence="2">Oxidoreductase</fullName>
    </submittedName>
</protein>
<keyword evidence="3" id="KW-1185">Reference proteome</keyword>
<dbReference type="Pfam" id="PF00106">
    <property type="entry name" value="adh_short"/>
    <property type="match status" value="1"/>
</dbReference>
<dbReference type="SUPFAM" id="SSF51735">
    <property type="entry name" value="NAD(P)-binding Rossmann-fold domains"/>
    <property type="match status" value="1"/>
</dbReference>
<proteinExistence type="predicted"/>
<evidence type="ECO:0000256" key="1">
    <source>
        <dbReference type="ARBA" id="ARBA00023002"/>
    </source>
</evidence>
<dbReference type="RefSeq" id="WP_284230248.1">
    <property type="nucleotide sequence ID" value="NZ_BSUL01000001.1"/>
</dbReference>
<dbReference type="InterPro" id="IPR002347">
    <property type="entry name" value="SDR_fam"/>
</dbReference>
<keyword evidence="1" id="KW-0560">Oxidoreductase</keyword>
<dbReference type="GO" id="GO:0016491">
    <property type="term" value="F:oxidoreductase activity"/>
    <property type="evidence" value="ECO:0007669"/>
    <property type="project" value="UniProtKB-KW"/>
</dbReference>
<name>A0AA37XA79_9MICO</name>
<dbReference type="InterPro" id="IPR036291">
    <property type="entry name" value="NAD(P)-bd_dom_sf"/>
</dbReference>
<dbReference type="AlphaFoldDB" id="A0AA37XA79"/>
<dbReference type="Gene3D" id="3.40.50.720">
    <property type="entry name" value="NAD(P)-binding Rossmann-like Domain"/>
    <property type="match status" value="1"/>
</dbReference>
<organism evidence="2 3">
    <name type="scientific">Arenivirga flava</name>
    <dbReference type="NCBI Taxonomy" id="1930060"/>
    <lineage>
        <taxon>Bacteria</taxon>
        <taxon>Bacillati</taxon>
        <taxon>Actinomycetota</taxon>
        <taxon>Actinomycetes</taxon>
        <taxon>Micrococcales</taxon>
        <taxon>Microbacteriaceae</taxon>
        <taxon>Arenivirga</taxon>
    </lineage>
</organism>